<evidence type="ECO:0000313" key="11">
    <source>
        <dbReference type="EMBL" id="KAF2191014.1"/>
    </source>
</evidence>
<evidence type="ECO:0000256" key="4">
    <source>
        <dbReference type="ARBA" id="ARBA00022741"/>
    </source>
</evidence>
<evidence type="ECO:0000256" key="6">
    <source>
        <dbReference type="ARBA" id="ARBA00022840"/>
    </source>
</evidence>
<dbReference type="EC" id="2.7.11.1" evidence="1"/>
<dbReference type="Gene3D" id="1.10.510.10">
    <property type="entry name" value="Transferase(Phosphotransferase) domain 1"/>
    <property type="match status" value="1"/>
</dbReference>
<feature type="region of interest" description="Disordered" evidence="9">
    <location>
        <begin position="507"/>
        <end position="536"/>
    </location>
</feature>
<feature type="compositionally biased region" description="Low complexity" evidence="9">
    <location>
        <begin position="454"/>
        <end position="469"/>
    </location>
</feature>
<dbReference type="GO" id="GO:0005524">
    <property type="term" value="F:ATP binding"/>
    <property type="evidence" value="ECO:0007669"/>
    <property type="project" value="UniProtKB-KW"/>
</dbReference>
<organism evidence="11 12">
    <name type="scientific">Zopfia rhizophila CBS 207.26</name>
    <dbReference type="NCBI Taxonomy" id="1314779"/>
    <lineage>
        <taxon>Eukaryota</taxon>
        <taxon>Fungi</taxon>
        <taxon>Dikarya</taxon>
        <taxon>Ascomycota</taxon>
        <taxon>Pezizomycotina</taxon>
        <taxon>Dothideomycetes</taxon>
        <taxon>Dothideomycetes incertae sedis</taxon>
        <taxon>Zopfiaceae</taxon>
        <taxon>Zopfia</taxon>
    </lineage>
</organism>
<proteinExistence type="predicted"/>
<dbReference type="Gene3D" id="3.30.200.20">
    <property type="entry name" value="Phosphorylase Kinase, domain 1"/>
    <property type="match status" value="1"/>
</dbReference>
<dbReference type="InterPro" id="IPR050660">
    <property type="entry name" value="NEK_Ser/Thr_kinase"/>
</dbReference>
<feature type="compositionally biased region" description="Polar residues" evidence="9">
    <location>
        <begin position="507"/>
        <end position="532"/>
    </location>
</feature>
<accession>A0A6A6EH43</accession>
<keyword evidence="5" id="KW-0418">Kinase</keyword>
<keyword evidence="12" id="KW-1185">Reference proteome</keyword>
<reference evidence="11" key="1">
    <citation type="journal article" date="2020" name="Stud. Mycol.">
        <title>101 Dothideomycetes genomes: a test case for predicting lifestyles and emergence of pathogens.</title>
        <authorList>
            <person name="Haridas S."/>
            <person name="Albert R."/>
            <person name="Binder M."/>
            <person name="Bloem J."/>
            <person name="Labutti K."/>
            <person name="Salamov A."/>
            <person name="Andreopoulos B."/>
            <person name="Baker S."/>
            <person name="Barry K."/>
            <person name="Bills G."/>
            <person name="Bluhm B."/>
            <person name="Cannon C."/>
            <person name="Castanera R."/>
            <person name="Culley D."/>
            <person name="Daum C."/>
            <person name="Ezra D."/>
            <person name="Gonzalez J."/>
            <person name="Henrissat B."/>
            <person name="Kuo A."/>
            <person name="Liang C."/>
            <person name="Lipzen A."/>
            <person name="Lutzoni F."/>
            <person name="Magnuson J."/>
            <person name="Mondo S."/>
            <person name="Nolan M."/>
            <person name="Ohm R."/>
            <person name="Pangilinan J."/>
            <person name="Park H.-J."/>
            <person name="Ramirez L."/>
            <person name="Alfaro M."/>
            <person name="Sun H."/>
            <person name="Tritt A."/>
            <person name="Yoshinaga Y."/>
            <person name="Zwiers L.-H."/>
            <person name="Turgeon B."/>
            <person name="Goodwin S."/>
            <person name="Spatafora J."/>
            <person name="Crous P."/>
            <person name="Grigoriev I."/>
        </authorList>
    </citation>
    <scope>NUCLEOTIDE SEQUENCE</scope>
    <source>
        <strain evidence="11">CBS 207.26</strain>
    </source>
</reference>
<dbReference type="Proteomes" id="UP000800200">
    <property type="component" value="Unassembled WGS sequence"/>
</dbReference>
<dbReference type="GO" id="GO:0004674">
    <property type="term" value="F:protein serine/threonine kinase activity"/>
    <property type="evidence" value="ECO:0007669"/>
    <property type="project" value="UniProtKB-KW"/>
</dbReference>
<feature type="compositionally biased region" description="Basic and acidic residues" evidence="9">
    <location>
        <begin position="1072"/>
        <end position="1086"/>
    </location>
</feature>
<evidence type="ECO:0000256" key="3">
    <source>
        <dbReference type="ARBA" id="ARBA00022679"/>
    </source>
</evidence>
<dbReference type="InterPro" id="IPR000719">
    <property type="entry name" value="Prot_kinase_dom"/>
</dbReference>
<evidence type="ECO:0000313" key="12">
    <source>
        <dbReference type="Proteomes" id="UP000800200"/>
    </source>
</evidence>
<evidence type="ECO:0000256" key="9">
    <source>
        <dbReference type="SAM" id="MobiDB-lite"/>
    </source>
</evidence>
<dbReference type="OrthoDB" id="4062651at2759"/>
<keyword evidence="6" id="KW-0067">ATP-binding</keyword>
<dbReference type="PANTHER" id="PTHR43671">
    <property type="entry name" value="SERINE/THREONINE-PROTEIN KINASE NEK"/>
    <property type="match status" value="1"/>
</dbReference>
<dbReference type="SMART" id="SM00220">
    <property type="entry name" value="S_TKc"/>
    <property type="match status" value="1"/>
</dbReference>
<keyword evidence="2" id="KW-0723">Serine/threonine-protein kinase</keyword>
<protein>
    <recommendedName>
        <fullName evidence="1">non-specific serine/threonine protein kinase</fullName>
        <ecNumber evidence="1">2.7.11.1</ecNumber>
    </recommendedName>
</protein>
<dbReference type="PROSITE" id="PS00108">
    <property type="entry name" value="PROTEIN_KINASE_ST"/>
    <property type="match status" value="1"/>
</dbReference>
<dbReference type="InterPro" id="IPR008271">
    <property type="entry name" value="Ser/Thr_kinase_AS"/>
</dbReference>
<gene>
    <name evidence="11" type="ORF">K469DRAFT_696765</name>
</gene>
<feature type="region of interest" description="Disordered" evidence="9">
    <location>
        <begin position="1065"/>
        <end position="1086"/>
    </location>
</feature>
<feature type="compositionally biased region" description="Basic and acidic residues" evidence="9">
    <location>
        <begin position="470"/>
        <end position="480"/>
    </location>
</feature>
<feature type="domain" description="Protein kinase" evidence="10">
    <location>
        <begin position="135"/>
        <end position="408"/>
    </location>
</feature>
<evidence type="ECO:0000256" key="8">
    <source>
        <dbReference type="ARBA" id="ARBA00048679"/>
    </source>
</evidence>
<comment type="catalytic activity">
    <reaction evidence="8">
        <text>L-seryl-[protein] + ATP = O-phospho-L-seryl-[protein] + ADP + H(+)</text>
        <dbReference type="Rhea" id="RHEA:17989"/>
        <dbReference type="Rhea" id="RHEA-COMP:9863"/>
        <dbReference type="Rhea" id="RHEA-COMP:11604"/>
        <dbReference type="ChEBI" id="CHEBI:15378"/>
        <dbReference type="ChEBI" id="CHEBI:29999"/>
        <dbReference type="ChEBI" id="CHEBI:30616"/>
        <dbReference type="ChEBI" id="CHEBI:83421"/>
        <dbReference type="ChEBI" id="CHEBI:456216"/>
        <dbReference type="EC" id="2.7.11.1"/>
    </reaction>
</comment>
<dbReference type="PANTHER" id="PTHR43671:SF98">
    <property type="entry name" value="SERINE_THREONINE-PROTEIN KINASE NEK11"/>
    <property type="match status" value="1"/>
</dbReference>
<evidence type="ECO:0000256" key="2">
    <source>
        <dbReference type="ARBA" id="ARBA00022527"/>
    </source>
</evidence>
<keyword evidence="4" id="KW-0547">Nucleotide-binding</keyword>
<keyword evidence="3" id="KW-0808">Transferase</keyword>
<dbReference type="Pfam" id="PF00069">
    <property type="entry name" value="Pkinase"/>
    <property type="match status" value="1"/>
</dbReference>
<evidence type="ECO:0000256" key="1">
    <source>
        <dbReference type="ARBA" id="ARBA00012513"/>
    </source>
</evidence>
<feature type="region of interest" description="Disordered" evidence="9">
    <location>
        <begin position="768"/>
        <end position="795"/>
    </location>
</feature>
<sequence>MALALSVKDFEGAVYRLISQSGGQVNLSTPLDEAVFDRIRKLLDLVGQTEWSKRPRTYILLLMIDRLDAMDAFVNANLFDIQFPYHESRLMTPLDDQESRERFLELQALVLTKATDVEKRDHKHFNSPSAADSGFIVKNVLGHGRNGVVDHVISKASLEEYARKRIRRRTLPRGQNATKDLESEIKILKRLQHHHFVKFVGSYTDPEYVGLLISPVAGSDLKFFLERKPVQEFFILQHAFGCLCAAVQYLHSQNCRHKDIKPANILLKDGKILLTDFGTSRDWALGERGTTTGRTGPYTPAYAAPEVIEWEPRNEAADIWSLGCVFLDMITVLKGKDLESKESFFMKTGTGNLNPRTNREAYLDWLAQLQNATLVHNEPIEWIHQMLKEGPRNRITASELLEQIRDYRDHDRDLTYYGHCCGGEESDVSSICHSSIASPAPETDLDRHVNDISETSSLQSEESASSTEKSSGEWVDRISPETDNCTGPFDHPSCVKALRNMNSPARETALGTSRTNTERSVTQHIHPQTAQKTGMPDFKETLGHEIGSFRKSQNPSPTSRSEVEYAYWQEQLQMRLTSFHRYVNRGETEDAVLGKTSNRLLALDKEEMPFSFQRGDIFPEALCTWIIDVCIQYYAPDTNELQMASLLCILILTFSFAFSTAGNCAVDLLPPDSREALVDFGREGRKIRSKFQRFLRKCEKSLRNEVLEGYHGDEVLPELDPQQTKMFLENTVGSQLETLSSIMEMMSDWCSEFKTSWLMLVLGDQISNDSKQGSERKPSYRVSMSQEEDHSKTVLSSKLRVDRTARIASPATSTKRNSSPLPISFCIRKDCPLCNLTSASTGQASADKVVRHKPFDTQVTIHRTTTSISRDFVNTTALKQFEKLEWVCGIRDHRCFLHVRYSNEIDRTAKIAYEGLQRDAPNLSQSFNIVPGRLTGDDIEELVNLTLKIRRARKSKQSSPRGEIVNDEIPGKTDLRKYRLYPASRSRTTLRTRPSTTFRAETSSKSHRNWNRYRDGYKLKERVPTSIHRITRRVSHYDLKKSDDTSLENTLSLIRKASSWFRKIAGGRRSAPPHEKAGSRGRWERE</sequence>
<dbReference type="InterPro" id="IPR011009">
    <property type="entry name" value="Kinase-like_dom_sf"/>
</dbReference>
<evidence type="ECO:0000259" key="10">
    <source>
        <dbReference type="PROSITE" id="PS50011"/>
    </source>
</evidence>
<dbReference type="PROSITE" id="PS50011">
    <property type="entry name" value="PROTEIN_KINASE_DOM"/>
    <property type="match status" value="1"/>
</dbReference>
<dbReference type="CDD" id="cd00180">
    <property type="entry name" value="PKc"/>
    <property type="match status" value="1"/>
</dbReference>
<dbReference type="SUPFAM" id="SSF56112">
    <property type="entry name" value="Protein kinase-like (PK-like)"/>
    <property type="match status" value="1"/>
</dbReference>
<evidence type="ECO:0000256" key="5">
    <source>
        <dbReference type="ARBA" id="ARBA00022777"/>
    </source>
</evidence>
<dbReference type="AlphaFoldDB" id="A0A6A6EH43"/>
<name>A0A6A6EH43_9PEZI</name>
<evidence type="ECO:0000256" key="7">
    <source>
        <dbReference type="ARBA" id="ARBA00047899"/>
    </source>
</evidence>
<comment type="catalytic activity">
    <reaction evidence="7">
        <text>L-threonyl-[protein] + ATP = O-phospho-L-threonyl-[protein] + ADP + H(+)</text>
        <dbReference type="Rhea" id="RHEA:46608"/>
        <dbReference type="Rhea" id="RHEA-COMP:11060"/>
        <dbReference type="Rhea" id="RHEA-COMP:11605"/>
        <dbReference type="ChEBI" id="CHEBI:15378"/>
        <dbReference type="ChEBI" id="CHEBI:30013"/>
        <dbReference type="ChEBI" id="CHEBI:30616"/>
        <dbReference type="ChEBI" id="CHEBI:61977"/>
        <dbReference type="ChEBI" id="CHEBI:456216"/>
        <dbReference type="EC" id="2.7.11.1"/>
    </reaction>
</comment>
<feature type="region of interest" description="Disordered" evidence="9">
    <location>
        <begin position="454"/>
        <end position="490"/>
    </location>
</feature>
<dbReference type="GO" id="GO:0005634">
    <property type="term" value="C:nucleus"/>
    <property type="evidence" value="ECO:0007669"/>
    <property type="project" value="TreeGrafter"/>
</dbReference>
<dbReference type="EMBL" id="ML994617">
    <property type="protein sequence ID" value="KAF2191014.1"/>
    <property type="molecule type" value="Genomic_DNA"/>
</dbReference>